<comment type="caution">
    <text evidence="1">The sequence shown here is derived from an EMBL/GenBank/DDBJ whole genome shotgun (WGS) entry which is preliminary data.</text>
</comment>
<gene>
    <name evidence="1" type="ORF">HPB49_015225</name>
</gene>
<protein>
    <submittedName>
        <fullName evidence="1">Uncharacterized protein</fullName>
    </submittedName>
</protein>
<reference evidence="1" key="1">
    <citation type="submission" date="2020-05" db="EMBL/GenBank/DDBJ databases">
        <title>Large-scale comparative analyses of tick genomes elucidate their genetic diversity and vector capacities.</title>
        <authorList>
            <person name="Jia N."/>
            <person name="Wang J."/>
            <person name="Shi W."/>
            <person name="Du L."/>
            <person name="Sun Y."/>
            <person name="Zhan W."/>
            <person name="Jiang J."/>
            <person name="Wang Q."/>
            <person name="Zhang B."/>
            <person name="Ji P."/>
            <person name="Sakyi L.B."/>
            <person name="Cui X."/>
            <person name="Yuan T."/>
            <person name="Jiang B."/>
            <person name="Yang W."/>
            <person name="Lam T.T.-Y."/>
            <person name="Chang Q."/>
            <person name="Ding S."/>
            <person name="Wang X."/>
            <person name="Zhu J."/>
            <person name="Ruan X."/>
            <person name="Zhao L."/>
            <person name="Wei J."/>
            <person name="Que T."/>
            <person name="Du C."/>
            <person name="Cheng J."/>
            <person name="Dai P."/>
            <person name="Han X."/>
            <person name="Huang E."/>
            <person name="Gao Y."/>
            <person name="Liu J."/>
            <person name="Shao H."/>
            <person name="Ye R."/>
            <person name="Li L."/>
            <person name="Wei W."/>
            <person name="Wang X."/>
            <person name="Wang C."/>
            <person name="Yang T."/>
            <person name="Huo Q."/>
            <person name="Li W."/>
            <person name="Guo W."/>
            <person name="Chen H."/>
            <person name="Zhou L."/>
            <person name="Ni X."/>
            <person name="Tian J."/>
            <person name="Zhou Y."/>
            <person name="Sheng Y."/>
            <person name="Liu T."/>
            <person name="Pan Y."/>
            <person name="Xia L."/>
            <person name="Li J."/>
            <person name="Zhao F."/>
            <person name="Cao W."/>
        </authorList>
    </citation>
    <scope>NUCLEOTIDE SEQUENCE</scope>
    <source>
        <strain evidence="1">Dsil-2018</strain>
    </source>
</reference>
<dbReference type="EMBL" id="CM023477">
    <property type="protein sequence ID" value="KAH7937751.1"/>
    <property type="molecule type" value="Genomic_DNA"/>
</dbReference>
<sequence>MPSRDASLPSGSGTPLSKETEVTTLEVYANHFKLNLPKLDVHHYDVQIWSSAEGEEPPEDPRRIPACDKHRIFIRFAHLFLNIRAPVFDGQKSFYSTRPVEDKKEGVRVKSDFCSTTDFYVKIKRVARLNNERCGPGRGTVLVQALDIALRCALSRNRECLGRLLLSPVDEGRTSRDLAREGQALYRGVLTSVRSGEAGTFVNADTLHTVFYKPDSLLNLVQCLLGRPVQRQAKLQERDIQFLNAELKDLKITAKLLPTVSSWNPPQYSKKIRWIMLNTCNSDGARIRKLEQLENGLIGQGKAMGIELSKTNTLQRTGRQRVEDMLQEVKDRDVDFVVIVLENASSELYYPIKYYAETKLGLITQCVAIYKQNKEQNFGSGFCKNVMRKIKAKLGFVDKAMPSKINHFDFENVMVMGADVGHHGPNDAKPSVAAIVGSIDTCASRYVATISLQNEPRVEVIDDMGSMVRRLLDVYWQNNKAAPKAILFYRDGVSEGQYSQVYDRELPCLHAECKKAFPEYPIPKITFVTVQKRHRTRFMRKTPEGSNVPPGTVVDTVITHPSQQEFFMCSHTPMRGTARPAHYHVIRDDNEFDPETLQKITFSLCHMYARCETPVSIPTPVYYAHLTAARASCYLKAHERLTGMNTFNADVVKLTHNLKDRMFFI</sequence>
<evidence type="ECO:0000313" key="2">
    <source>
        <dbReference type="Proteomes" id="UP000821865"/>
    </source>
</evidence>
<proteinExistence type="predicted"/>
<evidence type="ECO:0000313" key="1">
    <source>
        <dbReference type="EMBL" id="KAH7937751.1"/>
    </source>
</evidence>
<dbReference type="Proteomes" id="UP000821865">
    <property type="component" value="Chromosome 8"/>
</dbReference>
<keyword evidence="2" id="KW-1185">Reference proteome</keyword>
<organism evidence="1 2">
    <name type="scientific">Dermacentor silvarum</name>
    <name type="common">Tick</name>
    <dbReference type="NCBI Taxonomy" id="543639"/>
    <lineage>
        <taxon>Eukaryota</taxon>
        <taxon>Metazoa</taxon>
        <taxon>Ecdysozoa</taxon>
        <taxon>Arthropoda</taxon>
        <taxon>Chelicerata</taxon>
        <taxon>Arachnida</taxon>
        <taxon>Acari</taxon>
        <taxon>Parasitiformes</taxon>
        <taxon>Ixodida</taxon>
        <taxon>Ixodoidea</taxon>
        <taxon>Ixodidae</taxon>
        <taxon>Rhipicephalinae</taxon>
        <taxon>Dermacentor</taxon>
    </lineage>
</organism>
<name>A0ACB8CA11_DERSI</name>
<accession>A0ACB8CA11</accession>